<dbReference type="AlphaFoldDB" id="A0A9K3DDE9"/>
<reference evidence="1 2" key="1">
    <citation type="journal article" date="2018" name="PLoS ONE">
        <title>The draft genome of Kipferlia bialata reveals reductive genome evolution in fornicate parasites.</title>
        <authorList>
            <person name="Tanifuji G."/>
            <person name="Takabayashi S."/>
            <person name="Kume K."/>
            <person name="Takagi M."/>
            <person name="Nakayama T."/>
            <person name="Kamikawa R."/>
            <person name="Inagaki Y."/>
            <person name="Hashimoto T."/>
        </authorList>
    </citation>
    <scope>NUCLEOTIDE SEQUENCE [LARGE SCALE GENOMIC DNA]</scope>
    <source>
        <strain evidence="1">NY0173</strain>
    </source>
</reference>
<organism evidence="1 2">
    <name type="scientific">Kipferlia bialata</name>
    <dbReference type="NCBI Taxonomy" id="797122"/>
    <lineage>
        <taxon>Eukaryota</taxon>
        <taxon>Metamonada</taxon>
        <taxon>Carpediemonas-like organisms</taxon>
        <taxon>Kipferlia</taxon>
    </lineage>
</organism>
<evidence type="ECO:0000313" key="1">
    <source>
        <dbReference type="EMBL" id="GIQ93005.1"/>
    </source>
</evidence>
<dbReference type="Proteomes" id="UP000265618">
    <property type="component" value="Unassembled WGS sequence"/>
</dbReference>
<evidence type="ECO:0000313" key="2">
    <source>
        <dbReference type="Proteomes" id="UP000265618"/>
    </source>
</evidence>
<feature type="non-terminal residue" evidence="1">
    <location>
        <position position="79"/>
    </location>
</feature>
<dbReference type="EMBL" id="BDIP01011164">
    <property type="protein sequence ID" value="GIQ93005.1"/>
    <property type="molecule type" value="Genomic_DNA"/>
</dbReference>
<gene>
    <name evidence="1" type="ORF">KIPB_017145</name>
</gene>
<sequence length="79" mass="8113">QALSTVVSAAQTLGEMNLPLNVLFTVDADGSGVPMLVEKLPFVTNRTAASLTLVPSALGSHLSLSHSEIPGLRQVAGTD</sequence>
<protein>
    <submittedName>
        <fullName evidence="1">Uncharacterized protein</fullName>
    </submittedName>
</protein>
<comment type="caution">
    <text evidence="1">The sequence shown here is derived from an EMBL/GenBank/DDBJ whole genome shotgun (WGS) entry which is preliminary data.</text>
</comment>
<proteinExistence type="predicted"/>
<accession>A0A9K3DDE9</accession>
<name>A0A9K3DDE9_9EUKA</name>
<feature type="non-terminal residue" evidence="1">
    <location>
        <position position="1"/>
    </location>
</feature>
<keyword evidence="2" id="KW-1185">Reference proteome</keyword>